<organism evidence="1 2">
    <name type="scientific">Araneus ventricosus</name>
    <name type="common">Orbweaver spider</name>
    <name type="synonym">Epeira ventricosa</name>
    <dbReference type="NCBI Taxonomy" id="182803"/>
    <lineage>
        <taxon>Eukaryota</taxon>
        <taxon>Metazoa</taxon>
        <taxon>Ecdysozoa</taxon>
        <taxon>Arthropoda</taxon>
        <taxon>Chelicerata</taxon>
        <taxon>Arachnida</taxon>
        <taxon>Araneae</taxon>
        <taxon>Araneomorphae</taxon>
        <taxon>Entelegynae</taxon>
        <taxon>Araneoidea</taxon>
        <taxon>Araneidae</taxon>
        <taxon>Araneus</taxon>
    </lineage>
</organism>
<sequence length="86" mass="10372">MQRTEEIWSRASIPTLQHKGLNVTMKAYLHKCKNLLKSHLKTPKKGFEEYHRTSKVWSEILSCKCKNIDEYYRPRHTKYLPHRKDS</sequence>
<keyword evidence="2" id="KW-1185">Reference proteome</keyword>
<dbReference type="OrthoDB" id="7464755at2759"/>
<reference evidence="1 2" key="1">
    <citation type="journal article" date="2019" name="Sci. Rep.">
        <title>Orb-weaving spider Araneus ventricosus genome elucidates the spidroin gene catalogue.</title>
        <authorList>
            <person name="Kono N."/>
            <person name="Nakamura H."/>
            <person name="Ohtoshi R."/>
            <person name="Moran D.A.P."/>
            <person name="Shinohara A."/>
            <person name="Yoshida Y."/>
            <person name="Fujiwara M."/>
            <person name="Mori M."/>
            <person name="Tomita M."/>
            <person name="Arakawa K."/>
        </authorList>
    </citation>
    <scope>NUCLEOTIDE SEQUENCE [LARGE SCALE GENOMIC DNA]</scope>
</reference>
<comment type="caution">
    <text evidence="1">The sequence shown here is derived from an EMBL/GenBank/DDBJ whole genome shotgun (WGS) entry which is preliminary data.</text>
</comment>
<dbReference type="EMBL" id="BGPR01038632">
    <property type="protein sequence ID" value="GBO14508.1"/>
    <property type="molecule type" value="Genomic_DNA"/>
</dbReference>
<evidence type="ECO:0000313" key="2">
    <source>
        <dbReference type="Proteomes" id="UP000499080"/>
    </source>
</evidence>
<dbReference type="Proteomes" id="UP000499080">
    <property type="component" value="Unassembled WGS sequence"/>
</dbReference>
<gene>
    <name evidence="1" type="ORF">AVEN_156210_1</name>
</gene>
<accession>A0A4Y2UNS6</accession>
<proteinExistence type="predicted"/>
<protein>
    <submittedName>
        <fullName evidence="1">Uncharacterized protein</fullName>
    </submittedName>
</protein>
<evidence type="ECO:0000313" key="1">
    <source>
        <dbReference type="EMBL" id="GBO14508.1"/>
    </source>
</evidence>
<name>A0A4Y2UNS6_ARAVE</name>
<dbReference type="AlphaFoldDB" id="A0A4Y2UNS6"/>